<proteinExistence type="predicted"/>
<protein>
    <submittedName>
        <fullName evidence="1">Uncharacterized protein</fullName>
    </submittedName>
</protein>
<dbReference type="Proteomes" id="UP001431010">
    <property type="component" value="Chromosome"/>
</dbReference>
<evidence type="ECO:0000313" key="2">
    <source>
        <dbReference type="Proteomes" id="UP001431010"/>
    </source>
</evidence>
<dbReference type="EMBL" id="CP088156">
    <property type="protein sequence ID" value="UFZ06590.1"/>
    <property type="molecule type" value="Genomic_DNA"/>
</dbReference>
<sequence>MPTLVSEHQLRQSLGDIIELGLIDFPMISLAQFTERAGRAAAARADRRYWSFPCTTRHTANALQSHILNGVSNNVHSGFVRSIGRLNSPQRFHGSMDVMRRILANDHRLNILKG</sequence>
<accession>A0ABY3RGL0</accession>
<evidence type="ECO:0000313" key="1">
    <source>
        <dbReference type="EMBL" id="UFZ06590.1"/>
    </source>
</evidence>
<dbReference type="RefSeq" id="WP_231325978.1">
    <property type="nucleotide sequence ID" value="NZ_CP088156.1"/>
</dbReference>
<reference evidence="1" key="1">
    <citation type="journal article" date="2024" name="Antonie Van Leeuwenhoek">
        <title>Bradyrhizobium ontarionense sp. nov., a novel bacterial symbiont isolated from Aeschynomene indica (Indian jointvetch), harbours photosynthesis, nitrogen fixation and nitrous oxide (N2O) reductase genes.</title>
        <authorList>
            <person name="Bromfield E.S.P."/>
            <person name="Cloutier S."/>
        </authorList>
    </citation>
    <scope>NUCLEOTIDE SEQUENCE</scope>
    <source>
        <strain evidence="1">A19</strain>
    </source>
</reference>
<gene>
    <name evidence="1" type="ORF">LQG66_09950</name>
</gene>
<organism evidence="1 2">
    <name type="scientific">Bradyrhizobium ontarionense</name>
    <dbReference type="NCBI Taxonomy" id="2898149"/>
    <lineage>
        <taxon>Bacteria</taxon>
        <taxon>Pseudomonadati</taxon>
        <taxon>Pseudomonadota</taxon>
        <taxon>Alphaproteobacteria</taxon>
        <taxon>Hyphomicrobiales</taxon>
        <taxon>Nitrobacteraceae</taxon>
        <taxon>Bradyrhizobium</taxon>
    </lineage>
</organism>
<keyword evidence="2" id="KW-1185">Reference proteome</keyword>
<name>A0ABY3RGL0_9BRAD</name>